<evidence type="ECO:0000313" key="2">
    <source>
        <dbReference type="Proteomes" id="UP000199068"/>
    </source>
</evidence>
<proteinExistence type="predicted"/>
<organism evidence="1 2">
    <name type="scientific">Romboutsia lituseburensis DSM 797</name>
    <dbReference type="NCBI Taxonomy" id="1121325"/>
    <lineage>
        <taxon>Bacteria</taxon>
        <taxon>Bacillati</taxon>
        <taxon>Bacillota</taxon>
        <taxon>Clostridia</taxon>
        <taxon>Peptostreptococcales</taxon>
        <taxon>Peptostreptococcaceae</taxon>
        <taxon>Romboutsia</taxon>
    </lineage>
</organism>
<protein>
    <submittedName>
        <fullName evidence="1">Uncharacterized protein</fullName>
    </submittedName>
</protein>
<reference evidence="1 2" key="1">
    <citation type="submission" date="2016-10" db="EMBL/GenBank/DDBJ databases">
        <authorList>
            <person name="de Groot N.N."/>
        </authorList>
    </citation>
    <scope>NUCLEOTIDE SEQUENCE [LARGE SCALE GENOMIC DNA]</scope>
    <source>
        <strain evidence="1 2">DSM 797</strain>
    </source>
</reference>
<accession>A0A1G9NZ45</accession>
<dbReference type="AlphaFoldDB" id="A0A1G9NZ45"/>
<keyword evidence="2" id="KW-1185">Reference proteome</keyword>
<dbReference type="EMBL" id="FNGW01000004">
    <property type="protein sequence ID" value="SDL91856.1"/>
    <property type="molecule type" value="Genomic_DNA"/>
</dbReference>
<dbReference type="RefSeq" id="WP_092725485.1">
    <property type="nucleotide sequence ID" value="NZ_FNGW01000004.1"/>
</dbReference>
<dbReference type="Proteomes" id="UP000199068">
    <property type="component" value="Unassembled WGS sequence"/>
</dbReference>
<sequence>MNKLESLKLFQDIQLVSDKYKDWQLKDDKKDVEDNIKLKSLLKFYNDKLDDIKSRAHFVSKQTKDELKNKDSKEIYKILIDFNNFSMQKYDTLKQSEIESTTTKAVMFSTIDELTLINESIRNKEYLTDKHTYFYVYEKIVINAFMTFLALKDMEIDQEIINSLSQSIFSQIQTLAIISM</sequence>
<gene>
    <name evidence="1" type="ORF">SAMN04515677_104147</name>
</gene>
<evidence type="ECO:0000313" key="1">
    <source>
        <dbReference type="EMBL" id="SDL91856.1"/>
    </source>
</evidence>
<name>A0A1G9NZ45_9FIRM</name>